<reference evidence="1" key="1">
    <citation type="journal article" date="2005" name="PLoS Biol.">
        <title>The genomes of Oryza sativa: a history of duplications.</title>
        <authorList>
            <person name="Yu J."/>
            <person name="Wang J."/>
            <person name="Lin W."/>
            <person name="Li S."/>
            <person name="Li H."/>
            <person name="Zhou J."/>
            <person name="Ni P."/>
            <person name="Dong W."/>
            <person name="Hu S."/>
            <person name="Zeng C."/>
            <person name="Zhang J."/>
            <person name="Zhang Y."/>
            <person name="Li R."/>
            <person name="Xu Z."/>
            <person name="Li S."/>
            <person name="Li X."/>
            <person name="Zheng H."/>
            <person name="Cong L."/>
            <person name="Lin L."/>
            <person name="Yin J."/>
            <person name="Geng J."/>
            <person name="Li G."/>
            <person name="Shi J."/>
            <person name="Liu J."/>
            <person name="Lv H."/>
            <person name="Li J."/>
            <person name="Wang J."/>
            <person name="Deng Y."/>
            <person name="Ran L."/>
            <person name="Shi X."/>
            <person name="Wang X."/>
            <person name="Wu Q."/>
            <person name="Li C."/>
            <person name="Ren X."/>
            <person name="Wang J."/>
            <person name="Wang X."/>
            <person name="Li D."/>
            <person name="Liu D."/>
            <person name="Zhang X."/>
            <person name="Ji Z."/>
            <person name="Zhao W."/>
            <person name="Sun Y."/>
            <person name="Zhang Z."/>
            <person name="Bao J."/>
            <person name="Han Y."/>
            <person name="Dong L."/>
            <person name="Ji J."/>
            <person name="Chen P."/>
            <person name="Wu S."/>
            <person name="Liu J."/>
            <person name="Xiao Y."/>
            <person name="Bu D."/>
            <person name="Tan J."/>
            <person name="Yang L."/>
            <person name="Ye C."/>
            <person name="Zhang J."/>
            <person name="Xu J."/>
            <person name="Zhou Y."/>
            <person name="Yu Y."/>
            <person name="Zhang B."/>
            <person name="Zhuang S."/>
            <person name="Wei H."/>
            <person name="Liu B."/>
            <person name="Lei M."/>
            <person name="Yu H."/>
            <person name="Li Y."/>
            <person name="Xu H."/>
            <person name="Wei S."/>
            <person name="He X."/>
            <person name="Fang L."/>
            <person name="Zhang Z."/>
            <person name="Zhang Y."/>
            <person name="Huang X."/>
            <person name="Su Z."/>
            <person name="Tong W."/>
            <person name="Li J."/>
            <person name="Tong Z."/>
            <person name="Li S."/>
            <person name="Ye J."/>
            <person name="Wang L."/>
            <person name="Fang L."/>
            <person name="Lei T."/>
            <person name="Chen C."/>
            <person name="Chen H."/>
            <person name="Xu Z."/>
            <person name="Li H."/>
            <person name="Huang H."/>
            <person name="Zhang F."/>
            <person name="Xu H."/>
            <person name="Li N."/>
            <person name="Zhao C."/>
            <person name="Li S."/>
            <person name="Dong L."/>
            <person name="Huang Y."/>
            <person name="Li L."/>
            <person name="Xi Y."/>
            <person name="Qi Q."/>
            <person name="Li W."/>
            <person name="Zhang B."/>
            <person name="Hu W."/>
            <person name="Zhang Y."/>
            <person name="Tian X."/>
            <person name="Jiao Y."/>
            <person name="Liang X."/>
            <person name="Jin J."/>
            <person name="Gao L."/>
            <person name="Zheng W."/>
            <person name="Hao B."/>
            <person name="Liu S."/>
            <person name="Wang W."/>
            <person name="Yuan L."/>
            <person name="Cao M."/>
            <person name="McDermott J."/>
            <person name="Samudrala R."/>
            <person name="Wang J."/>
            <person name="Wong G.K."/>
            <person name="Yang H."/>
        </authorList>
    </citation>
    <scope>NUCLEOTIDE SEQUENCE [LARGE SCALE GENOMIC DNA]</scope>
</reference>
<dbReference type="EMBL" id="CM000146">
    <property type="protein sequence ID" value="EEE69352.1"/>
    <property type="molecule type" value="Genomic_DNA"/>
</dbReference>
<dbReference type="Proteomes" id="UP000007752">
    <property type="component" value="Chromosome 9"/>
</dbReference>
<name>B9G2K5_ORYSJ</name>
<evidence type="ECO:0000313" key="1">
    <source>
        <dbReference type="EMBL" id="EEE69352.1"/>
    </source>
</evidence>
<reference evidence="1" key="2">
    <citation type="submission" date="2008-12" db="EMBL/GenBank/DDBJ databases">
        <title>Improved gene annotation of the rice (Oryza sativa) genomes.</title>
        <authorList>
            <person name="Wang J."/>
            <person name="Li R."/>
            <person name="Fan W."/>
            <person name="Huang Q."/>
            <person name="Zhang J."/>
            <person name="Zhou Y."/>
            <person name="Hu Y."/>
            <person name="Zi S."/>
            <person name="Li J."/>
            <person name="Ni P."/>
            <person name="Zheng H."/>
            <person name="Zhang Y."/>
            <person name="Zhao M."/>
            <person name="Hao Q."/>
            <person name="McDermott J."/>
            <person name="Samudrala R."/>
            <person name="Kristiansen K."/>
            <person name="Wong G.K.-S."/>
        </authorList>
    </citation>
    <scope>NUCLEOTIDE SEQUENCE</scope>
</reference>
<dbReference type="AlphaFoldDB" id="B9G2K5"/>
<gene>
    <name evidence="1" type="ORF">OsJ_28676</name>
</gene>
<proteinExistence type="predicted"/>
<organism evidence="1">
    <name type="scientific">Oryza sativa subsp. japonica</name>
    <name type="common">Rice</name>
    <dbReference type="NCBI Taxonomy" id="39947"/>
    <lineage>
        <taxon>Eukaryota</taxon>
        <taxon>Viridiplantae</taxon>
        <taxon>Streptophyta</taxon>
        <taxon>Embryophyta</taxon>
        <taxon>Tracheophyta</taxon>
        <taxon>Spermatophyta</taxon>
        <taxon>Magnoliopsida</taxon>
        <taxon>Liliopsida</taxon>
        <taxon>Poales</taxon>
        <taxon>Poaceae</taxon>
        <taxon>BOP clade</taxon>
        <taxon>Oryzoideae</taxon>
        <taxon>Oryzeae</taxon>
        <taxon>Oryzinae</taxon>
        <taxon>Oryza</taxon>
        <taxon>Oryza sativa</taxon>
    </lineage>
</organism>
<protein>
    <submittedName>
        <fullName evidence="1">Uncharacterized protein</fullName>
    </submittedName>
</protein>
<sequence>MAAEYCASDWGRHAHIVAVGREAIGAGKVAEAHAAEGREDVCLCVIHPGSSGFQKKRREHAAVEAFGLGAVLGGEDGNVELDAWPCLGATAASSWKTDVDAGGVAGRPRHRARVGWPVRLLVWILTCGIDCCFVKLTNGAQVLVASARDGNNNMFPIAFAVVGKEDT</sequence>
<accession>B9G2K5</accession>